<proteinExistence type="predicted"/>
<feature type="compositionally biased region" description="Basic residues" evidence="1">
    <location>
        <begin position="125"/>
        <end position="138"/>
    </location>
</feature>
<dbReference type="EMBL" id="OZ023713">
    <property type="protein sequence ID" value="CAK9861922.1"/>
    <property type="molecule type" value="Genomic_DNA"/>
</dbReference>
<accession>A0ABP1AHA3</accession>
<name>A0ABP1AHA3_9BRYO</name>
<keyword evidence="3" id="KW-1185">Reference proteome</keyword>
<feature type="compositionally biased region" description="Basic residues" evidence="1">
    <location>
        <begin position="83"/>
        <end position="97"/>
    </location>
</feature>
<sequence length="138" mass="15859">MAESRRPGVAIIKKSANSEVECRFTTTMATSLLPPQSQTLTGLHQQGPDLPGRRKISIRMLTRQAPHDQEALISELRIRTIKLRRPQSFRKSRRRARKGEEKLGKANRATMDERTSSTSNDHSHRSFRRRSRRISTNV</sequence>
<organism evidence="2 3">
    <name type="scientific">Sphagnum jensenii</name>
    <dbReference type="NCBI Taxonomy" id="128206"/>
    <lineage>
        <taxon>Eukaryota</taxon>
        <taxon>Viridiplantae</taxon>
        <taxon>Streptophyta</taxon>
        <taxon>Embryophyta</taxon>
        <taxon>Bryophyta</taxon>
        <taxon>Sphagnophytina</taxon>
        <taxon>Sphagnopsida</taxon>
        <taxon>Sphagnales</taxon>
        <taxon>Sphagnaceae</taxon>
        <taxon>Sphagnum</taxon>
    </lineage>
</organism>
<dbReference type="Proteomes" id="UP001497522">
    <property type="component" value="Chromosome 12"/>
</dbReference>
<feature type="region of interest" description="Disordered" evidence="1">
    <location>
        <begin position="83"/>
        <end position="138"/>
    </location>
</feature>
<reference evidence="2" key="1">
    <citation type="submission" date="2024-03" db="EMBL/GenBank/DDBJ databases">
        <authorList>
            <consortium name="ELIXIR-Norway"/>
            <consortium name="Elixir Norway"/>
        </authorList>
    </citation>
    <scope>NUCLEOTIDE SEQUENCE</scope>
</reference>
<feature type="compositionally biased region" description="Basic and acidic residues" evidence="1">
    <location>
        <begin position="98"/>
        <end position="115"/>
    </location>
</feature>
<protein>
    <submittedName>
        <fullName evidence="2">Uncharacterized protein</fullName>
    </submittedName>
</protein>
<evidence type="ECO:0000313" key="2">
    <source>
        <dbReference type="EMBL" id="CAK9861922.1"/>
    </source>
</evidence>
<gene>
    <name evidence="2" type="ORF">CSSPJE1EN2_LOCUS4917</name>
</gene>
<evidence type="ECO:0000313" key="3">
    <source>
        <dbReference type="Proteomes" id="UP001497522"/>
    </source>
</evidence>
<evidence type="ECO:0000256" key="1">
    <source>
        <dbReference type="SAM" id="MobiDB-lite"/>
    </source>
</evidence>